<keyword evidence="4" id="KW-1185">Reference proteome</keyword>
<organism evidence="3 4">
    <name type="scientific">Gaetbulibacter jejuensis</name>
    <dbReference type="NCBI Taxonomy" id="584607"/>
    <lineage>
        <taxon>Bacteria</taxon>
        <taxon>Pseudomonadati</taxon>
        <taxon>Bacteroidota</taxon>
        <taxon>Flavobacteriia</taxon>
        <taxon>Flavobacteriales</taxon>
        <taxon>Flavobacteriaceae</taxon>
        <taxon>Gaetbulibacter</taxon>
    </lineage>
</organism>
<name>A0ABP3UMP4_9FLAO</name>
<proteinExistence type="predicted"/>
<gene>
    <name evidence="3" type="ORF">GCM10009431_00390</name>
</gene>
<sequence length="127" mass="14697">MTKMNIKSLLAFLIFIGFSSIGNAQDGVVTVEQDKDIEKLLQFKKDAKTVDLYKIQVYQGNHSGAQKAEADFMKTYSEWPVSMEYETPNYKIWVGNFRSRLEADKALLKIKKNYNNAFIFKPKRDKS</sequence>
<protein>
    <submittedName>
        <fullName evidence="3">SPOR domain-containing protein</fullName>
    </submittedName>
</protein>
<dbReference type="InterPro" id="IPR007730">
    <property type="entry name" value="SPOR-like_dom"/>
</dbReference>
<dbReference type="EMBL" id="BAAAGF010000001">
    <property type="protein sequence ID" value="GAA0735440.1"/>
    <property type="molecule type" value="Genomic_DNA"/>
</dbReference>
<evidence type="ECO:0000256" key="1">
    <source>
        <dbReference type="SAM" id="SignalP"/>
    </source>
</evidence>
<dbReference type="Proteomes" id="UP001500736">
    <property type="component" value="Unassembled WGS sequence"/>
</dbReference>
<reference evidence="4" key="1">
    <citation type="journal article" date="2019" name="Int. J. Syst. Evol. Microbiol.">
        <title>The Global Catalogue of Microorganisms (GCM) 10K type strain sequencing project: providing services to taxonomists for standard genome sequencing and annotation.</title>
        <authorList>
            <consortium name="The Broad Institute Genomics Platform"/>
            <consortium name="The Broad Institute Genome Sequencing Center for Infectious Disease"/>
            <person name="Wu L."/>
            <person name="Ma J."/>
        </authorList>
    </citation>
    <scope>NUCLEOTIDE SEQUENCE [LARGE SCALE GENOMIC DNA]</scope>
    <source>
        <strain evidence="4">JCM 15976</strain>
    </source>
</reference>
<dbReference type="Pfam" id="PF05036">
    <property type="entry name" value="SPOR"/>
    <property type="match status" value="1"/>
</dbReference>
<evidence type="ECO:0000313" key="4">
    <source>
        <dbReference type="Proteomes" id="UP001500736"/>
    </source>
</evidence>
<comment type="caution">
    <text evidence="3">The sequence shown here is derived from an EMBL/GenBank/DDBJ whole genome shotgun (WGS) entry which is preliminary data.</text>
</comment>
<dbReference type="InterPro" id="IPR036680">
    <property type="entry name" value="SPOR-like_sf"/>
</dbReference>
<evidence type="ECO:0000259" key="2">
    <source>
        <dbReference type="Pfam" id="PF05036"/>
    </source>
</evidence>
<evidence type="ECO:0000313" key="3">
    <source>
        <dbReference type="EMBL" id="GAA0735440.1"/>
    </source>
</evidence>
<feature type="signal peptide" evidence="1">
    <location>
        <begin position="1"/>
        <end position="24"/>
    </location>
</feature>
<feature type="chain" id="PRO_5047399852" evidence="1">
    <location>
        <begin position="25"/>
        <end position="127"/>
    </location>
</feature>
<keyword evidence="1" id="KW-0732">Signal</keyword>
<accession>A0ABP3UMP4</accession>
<feature type="domain" description="SPOR" evidence="2">
    <location>
        <begin position="53"/>
        <end position="120"/>
    </location>
</feature>
<dbReference type="Gene3D" id="3.30.70.1070">
    <property type="entry name" value="Sporulation related repeat"/>
    <property type="match status" value="1"/>
</dbReference>